<dbReference type="SUPFAM" id="SSF48452">
    <property type="entry name" value="TPR-like"/>
    <property type="match status" value="2"/>
</dbReference>
<feature type="domain" description="NB-ARC" evidence="4">
    <location>
        <begin position="166"/>
        <end position="259"/>
    </location>
</feature>
<dbReference type="EMBL" id="JACJTC010000009">
    <property type="protein sequence ID" value="MBD2612460.1"/>
    <property type="molecule type" value="Genomic_DNA"/>
</dbReference>
<dbReference type="Pfam" id="PF13424">
    <property type="entry name" value="TPR_12"/>
    <property type="match status" value="1"/>
</dbReference>
<dbReference type="Pfam" id="PF26355">
    <property type="entry name" value="HTH_VMAP-M9"/>
    <property type="match status" value="1"/>
</dbReference>
<dbReference type="InterPro" id="IPR011990">
    <property type="entry name" value="TPR-like_helical_dom_sf"/>
</dbReference>
<sequence>MDAQAALAWLDTIVPAQTGEQLSDLQKVILGQVWLGRKYLDIARSYGCTEGHAKDAGSKLWKLLSLVLRQKITKSNCRAALERVLRKSNTISNLIDCSSSPPNELSGGKRKGEREKVLNPLPFTPSLFPSPHPPFLGLQTIRVPHTAPKIENSNFIGRTEAIAHLNALVNQGAKVIVIQGEGGLGKTTLAQQYLQTQNFELVLELLMAKETQNITPAERVVEEWLKQDFAEEPGVEFGVTLTRLKRQLHNRRIGVLIDNLEPALDRQGGLIASHRNYVELLRVLADARVQSVTLITSRDRFCEPGLNVNHYRLPGLDQSTWQQFFSSRGLVSDSPTLEIMHRTYGGNAKAMGILCGSIQEDFDGDMAVYWQENHADPLAATDLKNLAVSQINRLQNLDPQAYHLLCRLGCYRYQDIPSIPSPGLFCLLWDVPPEQHRQIITSLRNRSLIECDKGKYWLHPVIRQEAIARLRPSDEWEIANHKAAEFWTASVKKIESFKDALQALEAYYHYIEIQEFELAGKIILKSRNNQWQQFLPLGSTLYRMGLIQPILTDINQVVNNLENHQNLSELYNILGDFYWITGKISQAIACQEKTITLATQALKSLVPQVENKHTVYYLRMLEVDSLLSIGLYQIDLWELEAATKLFQQVIYLAQNTKHHRWAEKASVCLALVYSYLGLREASYQLADVVYENLTNPKLVEHTGRFAYFIQILGQTYVNLGEFHRANQMLNQALTFAEESHYMQVKAKTLNGLAEIHRHQANFDLALANHIEAIELLEKIGAKCDLAEAYFQLGLTYQKMAKPDESQSNFHQAMQLFTEIQAPKQVERIQESEFRIQNSEFRIQE</sequence>
<name>A0ABR8HB95_NOSPU</name>
<feature type="domain" description="vWA-MoxR associated protein N-terminal HTH" evidence="5">
    <location>
        <begin position="1"/>
        <end position="83"/>
    </location>
</feature>
<evidence type="ECO:0000256" key="3">
    <source>
        <dbReference type="PROSITE-ProRule" id="PRU00339"/>
    </source>
</evidence>
<dbReference type="PANTHER" id="PTHR45641">
    <property type="entry name" value="TETRATRICOPEPTIDE REPEAT PROTEIN (AFU_ORTHOLOGUE AFUA_6G03870)"/>
    <property type="match status" value="1"/>
</dbReference>
<accession>A0ABR8HB95</accession>
<dbReference type="InterPro" id="IPR058651">
    <property type="entry name" value="HTH_VMAP-M9"/>
</dbReference>
<feature type="repeat" description="TPR" evidence="3">
    <location>
        <begin position="786"/>
        <end position="819"/>
    </location>
</feature>
<evidence type="ECO:0000313" key="7">
    <source>
        <dbReference type="Proteomes" id="UP000606396"/>
    </source>
</evidence>
<dbReference type="InterPro" id="IPR002182">
    <property type="entry name" value="NB-ARC"/>
</dbReference>
<proteinExistence type="predicted"/>
<reference evidence="6 7" key="1">
    <citation type="journal article" date="2020" name="ISME J.">
        <title>Comparative genomics reveals insights into cyanobacterial evolution and habitat adaptation.</title>
        <authorList>
            <person name="Chen M.Y."/>
            <person name="Teng W.K."/>
            <person name="Zhao L."/>
            <person name="Hu C.X."/>
            <person name="Zhou Y.K."/>
            <person name="Han B.P."/>
            <person name="Song L.R."/>
            <person name="Shu W.S."/>
        </authorList>
    </citation>
    <scope>NUCLEOTIDE SEQUENCE [LARGE SCALE GENOMIC DNA]</scope>
    <source>
        <strain evidence="6 7">FACHB-252</strain>
    </source>
</reference>
<evidence type="ECO:0000256" key="1">
    <source>
        <dbReference type="ARBA" id="ARBA00022737"/>
    </source>
</evidence>
<dbReference type="Gene3D" id="3.40.50.300">
    <property type="entry name" value="P-loop containing nucleotide triphosphate hydrolases"/>
    <property type="match status" value="1"/>
</dbReference>
<keyword evidence="6" id="KW-0547">Nucleotide-binding</keyword>
<evidence type="ECO:0000259" key="4">
    <source>
        <dbReference type="Pfam" id="PF00931"/>
    </source>
</evidence>
<dbReference type="InterPro" id="IPR027417">
    <property type="entry name" value="P-loop_NTPase"/>
</dbReference>
<keyword evidence="2 3" id="KW-0802">TPR repeat</keyword>
<dbReference type="Proteomes" id="UP000606396">
    <property type="component" value="Unassembled WGS sequence"/>
</dbReference>
<organism evidence="6 7">
    <name type="scientific">Nostoc punctiforme FACHB-252</name>
    <dbReference type="NCBI Taxonomy" id="1357509"/>
    <lineage>
        <taxon>Bacteria</taxon>
        <taxon>Bacillati</taxon>
        <taxon>Cyanobacteriota</taxon>
        <taxon>Cyanophyceae</taxon>
        <taxon>Nostocales</taxon>
        <taxon>Nostocaceae</taxon>
        <taxon>Nostoc</taxon>
    </lineage>
</organism>
<gene>
    <name evidence="6" type="ORF">H6G94_14430</name>
</gene>
<dbReference type="PANTHER" id="PTHR45641:SF19">
    <property type="entry name" value="NEPHROCYSTIN-3"/>
    <property type="match status" value="1"/>
</dbReference>
<dbReference type="SMART" id="SM00028">
    <property type="entry name" value="TPR"/>
    <property type="match status" value="5"/>
</dbReference>
<dbReference type="GO" id="GO:0005524">
    <property type="term" value="F:ATP binding"/>
    <property type="evidence" value="ECO:0007669"/>
    <property type="project" value="UniProtKB-KW"/>
</dbReference>
<dbReference type="Pfam" id="PF13181">
    <property type="entry name" value="TPR_8"/>
    <property type="match status" value="1"/>
</dbReference>
<keyword evidence="7" id="KW-1185">Reference proteome</keyword>
<dbReference type="Gene3D" id="1.25.40.10">
    <property type="entry name" value="Tetratricopeptide repeat domain"/>
    <property type="match status" value="2"/>
</dbReference>
<evidence type="ECO:0000256" key="2">
    <source>
        <dbReference type="ARBA" id="ARBA00022803"/>
    </source>
</evidence>
<feature type="repeat" description="TPR" evidence="3">
    <location>
        <begin position="706"/>
        <end position="739"/>
    </location>
</feature>
<comment type="caution">
    <text evidence="6">The sequence shown here is derived from an EMBL/GenBank/DDBJ whole genome shotgun (WGS) entry which is preliminary data.</text>
</comment>
<keyword evidence="1" id="KW-0677">Repeat</keyword>
<evidence type="ECO:0000313" key="6">
    <source>
        <dbReference type="EMBL" id="MBD2612460.1"/>
    </source>
</evidence>
<keyword evidence="6" id="KW-0067">ATP-binding</keyword>
<dbReference type="RefSeq" id="WP_190949971.1">
    <property type="nucleotide sequence ID" value="NZ_JACJTC010000009.1"/>
</dbReference>
<dbReference type="Pfam" id="PF00931">
    <property type="entry name" value="NB-ARC"/>
    <property type="match status" value="1"/>
</dbReference>
<dbReference type="SUPFAM" id="SSF52540">
    <property type="entry name" value="P-loop containing nucleoside triphosphate hydrolases"/>
    <property type="match status" value="1"/>
</dbReference>
<dbReference type="PROSITE" id="PS50005">
    <property type="entry name" value="TPR"/>
    <property type="match status" value="2"/>
</dbReference>
<protein>
    <submittedName>
        <fullName evidence="6">ATP-binding protein</fullName>
    </submittedName>
</protein>
<evidence type="ECO:0000259" key="5">
    <source>
        <dbReference type="Pfam" id="PF26355"/>
    </source>
</evidence>
<dbReference type="InterPro" id="IPR019734">
    <property type="entry name" value="TPR_rpt"/>
</dbReference>